<dbReference type="GO" id="GO:0003677">
    <property type="term" value="F:DNA binding"/>
    <property type="evidence" value="ECO:0007669"/>
    <property type="project" value="InterPro"/>
</dbReference>
<dbReference type="RefSeq" id="WP_109825041.1">
    <property type="nucleotide sequence ID" value="NZ_QGKL01000041.1"/>
</dbReference>
<comment type="caution">
    <text evidence="2">The sequence shown here is derived from an EMBL/GenBank/DDBJ whole genome shotgun (WGS) entry which is preliminary data.</text>
</comment>
<dbReference type="EMBL" id="QGKL01000041">
    <property type="protein sequence ID" value="PWQ94248.1"/>
    <property type="molecule type" value="Genomic_DNA"/>
</dbReference>
<dbReference type="Pfam" id="PF13443">
    <property type="entry name" value="HTH_26"/>
    <property type="match status" value="1"/>
</dbReference>
<dbReference type="SMART" id="SM00530">
    <property type="entry name" value="HTH_XRE"/>
    <property type="match status" value="1"/>
</dbReference>
<dbReference type="CDD" id="cd00093">
    <property type="entry name" value="HTH_XRE"/>
    <property type="match status" value="1"/>
</dbReference>
<feature type="domain" description="HTH cro/C1-type" evidence="1">
    <location>
        <begin position="11"/>
        <end position="64"/>
    </location>
</feature>
<dbReference type="AlphaFoldDB" id="A0A317C6L9"/>
<evidence type="ECO:0000313" key="2">
    <source>
        <dbReference type="EMBL" id="PWQ94248.1"/>
    </source>
</evidence>
<evidence type="ECO:0000259" key="1">
    <source>
        <dbReference type="PROSITE" id="PS50943"/>
    </source>
</evidence>
<dbReference type="PROSITE" id="PS50943">
    <property type="entry name" value="HTH_CROC1"/>
    <property type="match status" value="1"/>
</dbReference>
<reference evidence="2 3" key="1">
    <citation type="submission" date="2018-05" db="EMBL/GenBank/DDBJ databases">
        <title>Leucothrix arctica sp. nov., isolated from Arctic seawater.</title>
        <authorList>
            <person name="Choi A."/>
            <person name="Baek K."/>
        </authorList>
    </citation>
    <scope>NUCLEOTIDE SEQUENCE [LARGE SCALE GENOMIC DNA]</scope>
    <source>
        <strain evidence="2 3">IMCC9719</strain>
    </source>
</reference>
<protein>
    <submittedName>
        <fullName evidence="2">Transcriptional regulator</fullName>
    </submittedName>
</protein>
<dbReference type="SUPFAM" id="SSF47413">
    <property type="entry name" value="lambda repressor-like DNA-binding domains"/>
    <property type="match status" value="1"/>
</dbReference>
<dbReference type="OrthoDB" id="5298444at2"/>
<organism evidence="2 3">
    <name type="scientific">Leucothrix arctica</name>
    <dbReference type="NCBI Taxonomy" id="1481894"/>
    <lineage>
        <taxon>Bacteria</taxon>
        <taxon>Pseudomonadati</taxon>
        <taxon>Pseudomonadota</taxon>
        <taxon>Gammaproteobacteria</taxon>
        <taxon>Thiotrichales</taxon>
        <taxon>Thiotrichaceae</taxon>
        <taxon>Leucothrix</taxon>
    </lineage>
</organism>
<dbReference type="InterPro" id="IPR010982">
    <property type="entry name" value="Lambda_DNA-bd_dom_sf"/>
</dbReference>
<dbReference type="Gene3D" id="1.10.260.40">
    <property type="entry name" value="lambda repressor-like DNA-binding domains"/>
    <property type="match status" value="1"/>
</dbReference>
<name>A0A317C6L9_9GAMM</name>
<gene>
    <name evidence="2" type="ORF">DKT75_17080</name>
</gene>
<dbReference type="Proteomes" id="UP000245506">
    <property type="component" value="Unassembled WGS sequence"/>
</dbReference>
<proteinExistence type="predicted"/>
<sequence>MSQTTPLISTLKRLLKKQGKTYVDVANCIDLSEASVKRLFSEQNLSLQRLDAICSLMDIQISDLVREMESEHNHAISELSYEQEKEIARNLDLMVITVYVLNRLSLKDMLNRSTFTETEAIQHLAHLDRLHIIELQAGNRIKLLVAANFKWLDNGPIMKLFCAKIEAEFFRSTFTDKTEKMVVLNGMLSDSSNTLFQRKIAQLATDFDTLSKDDASLPIKQRKGYTFLLGLRGWNYERLFKK</sequence>
<evidence type="ECO:0000313" key="3">
    <source>
        <dbReference type="Proteomes" id="UP000245506"/>
    </source>
</evidence>
<keyword evidence="3" id="KW-1185">Reference proteome</keyword>
<accession>A0A317C6L9</accession>
<dbReference type="InterPro" id="IPR001387">
    <property type="entry name" value="Cro/C1-type_HTH"/>
</dbReference>